<organism evidence="5 6">
    <name type="scientific">Castilleja foliolosa</name>
    <dbReference type="NCBI Taxonomy" id="1961234"/>
    <lineage>
        <taxon>Eukaryota</taxon>
        <taxon>Viridiplantae</taxon>
        <taxon>Streptophyta</taxon>
        <taxon>Embryophyta</taxon>
        <taxon>Tracheophyta</taxon>
        <taxon>Spermatophyta</taxon>
        <taxon>Magnoliopsida</taxon>
        <taxon>eudicotyledons</taxon>
        <taxon>Gunneridae</taxon>
        <taxon>Pentapetalae</taxon>
        <taxon>asterids</taxon>
        <taxon>lamiids</taxon>
        <taxon>Lamiales</taxon>
        <taxon>Orobanchaceae</taxon>
        <taxon>Pedicularideae</taxon>
        <taxon>Castillejinae</taxon>
        <taxon>Castilleja</taxon>
    </lineage>
</organism>
<dbReference type="PANTHER" id="PTHR12815:SF42">
    <property type="entry name" value="BACTERIAL SURFACE ANTIGEN (D15) DOMAIN-CONTAINING PROTEIN"/>
    <property type="match status" value="1"/>
</dbReference>
<evidence type="ECO:0000259" key="4">
    <source>
        <dbReference type="Pfam" id="PF01103"/>
    </source>
</evidence>
<dbReference type="AlphaFoldDB" id="A0ABD3CEW4"/>
<evidence type="ECO:0000256" key="1">
    <source>
        <dbReference type="ARBA" id="ARBA00022805"/>
    </source>
</evidence>
<comment type="caution">
    <text evidence="5">The sequence shown here is derived from an EMBL/GenBank/DDBJ whole genome shotgun (WGS) entry which is preliminary data.</text>
</comment>
<protein>
    <recommendedName>
        <fullName evidence="4">Bacterial surface antigen (D15) domain-containing protein</fullName>
    </recommendedName>
</protein>
<keyword evidence="1" id="KW-0934">Plastid</keyword>
<dbReference type="GO" id="GO:0009707">
    <property type="term" value="C:chloroplast outer membrane"/>
    <property type="evidence" value="ECO:0007669"/>
    <property type="project" value="UniProtKB-SubCell"/>
</dbReference>
<evidence type="ECO:0000256" key="3">
    <source>
        <dbReference type="ARBA" id="ARBA00024013"/>
    </source>
</evidence>
<accession>A0ABD3CEW4</accession>
<proteinExistence type="predicted"/>
<evidence type="ECO:0000313" key="5">
    <source>
        <dbReference type="EMBL" id="KAL3628410.1"/>
    </source>
</evidence>
<dbReference type="Pfam" id="PF01103">
    <property type="entry name" value="Omp85"/>
    <property type="match status" value="1"/>
</dbReference>
<gene>
    <name evidence="5" type="ORF">CASFOL_027456</name>
</gene>
<dbReference type="InterPro" id="IPR000184">
    <property type="entry name" value="Bac_surfAg_D15"/>
</dbReference>
<dbReference type="Gene3D" id="2.40.160.50">
    <property type="entry name" value="membrane protein fhac: a member of the omp85/tpsb transporter family"/>
    <property type="match status" value="1"/>
</dbReference>
<keyword evidence="6" id="KW-1185">Reference proteome</keyword>
<dbReference type="Proteomes" id="UP001632038">
    <property type="component" value="Unassembled WGS sequence"/>
</dbReference>
<reference evidence="6" key="1">
    <citation type="journal article" date="2024" name="IScience">
        <title>Strigolactones Initiate the Formation of Haustorium-like Structures in Castilleja.</title>
        <authorList>
            <person name="Buerger M."/>
            <person name="Peterson D."/>
            <person name="Chory J."/>
        </authorList>
    </citation>
    <scope>NUCLEOTIDE SEQUENCE [LARGE SCALE GENOMIC DNA]</scope>
</reference>
<keyword evidence="2" id="KW-0472">Membrane</keyword>
<dbReference type="EMBL" id="JAVIJP010000036">
    <property type="protein sequence ID" value="KAL3628410.1"/>
    <property type="molecule type" value="Genomic_DNA"/>
</dbReference>
<keyword evidence="1" id="KW-1002">Plastid outer membrane</keyword>
<name>A0ABD3CEW4_9LAMI</name>
<evidence type="ECO:0000256" key="2">
    <source>
        <dbReference type="ARBA" id="ARBA00023136"/>
    </source>
</evidence>
<sequence length="308" mass="33996">MTENGYDAAHVINVSCLETIGVFEVNESDIKNLGIKFRDKLGNICKGNTNVKAIQRALPDEVAVGRAFNQGAFEIARHNIESLNIFSAMIQLGHRNIKGLNRSFEGSITLSNLFDPEDDIDFNFDYAHPYLDGIDNPRNRTFRATCFSTKKLSPVFRGATGAGETPIWVDRKGVKATITEDYTKQSKFSYGLVVKTRDEEGNIAARGYRVSSDGRFRQNGPSTTLSGTVNDKLTFLQANLTRDNTRFVNGALVGARDRCVPGGPKDWQCHEAFTIGGPHSVRGYDIGEIGASRRKLEVAAEVRVPVKM</sequence>
<evidence type="ECO:0000313" key="6">
    <source>
        <dbReference type="Proteomes" id="UP001632038"/>
    </source>
</evidence>
<feature type="domain" description="Bacterial surface antigen (D15)" evidence="4">
    <location>
        <begin position="102"/>
        <end position="306"/>
    </location>
</feature>
<dbReference type="PANTHER" id="PTHR12815">
    <property type="entry name" value="SORTING AND ASSEMBLY MACHINERY SAMM50 PROTEIN FAMILY MEMBER"/>
    <property type="match status" value="1"/>
</dbReference>
<dbReference type="InterPro" id="IPR039910">
    <property type="entry name" value="D15-like"/>
</dbReference>
<comment type="subcellular location">
    <subcellularLocation>
        <location evidence="3">Plastid</location>
        <location evidence="3">Chloroplast outer membrane</location>
    </subcellularLocation>
</comment>